<dbReference type="Proteomes" id="UP000319836">
    <property type="component" value="Unassembled WGS sequence"/>
</dbReference>
<keyword evidence="1" id="KW-1133">Transmembrane helix</keyword>
<accession>A0A538U2D6</accession>
<evidence type="ECO:0000256" key="1">
    <source>
        <dbReference type="SAM" id="Phobius"/>
    </source>
</evidence>
<reference evidence="2 3" key="1">
    <citation type="journal article" date="2019" name="Nat. Microbiol.">
        <title>Mediterranean grassland soil C-N compound turnover is dependent on rainfall and depth, and is mediated by genomically divergent microorganisms.</title>
        <authorList>
            <person name="Diamond S."/>
            <person name="Andeer P.F."/>
            <person name="Li Z."/>
            <person name="Crits-Christoph A."/>
            <person name="Burstein D."/>
            <person name="Anantharaman K."/>
            <person name="Lane K.R."/>
            <person name="Thomas B.C."/>
            <person name="Pan C."/>
            <person name="Northen T.R."/>
            <person name="Banfield J.F."/>
        </authorList>
    </citation>
    <scope>NUCLEOTIDE SEQUENCE [LARGE SCALE GENOMIC DNA]</scope>
    <source>
        <strain evidence="2">WS_10</strain>
    </source>
</reference>
<dbReference type="InterPro" id="IPR018580">
    <property type="entry name" value="Uncharacterised_YfhO"/>
</dbReference>
<evidence type="ECO:0000313" key="3">
    <source>
        <dbReference type="Proteomes" id="UP000319836"/>
    </source>
</evidence>
<evidence type="ECO:0000313" key="2">
    <source>
        <dbReference type="EMBL" id="TMQ70054.1"/>
    </source>
</evidence>
<comment type="caution">
    <text evidence="2">The sequence shown here is derived from an EMBL/GenBank/DDBJ whole genome shotgun (WGS) entry which is preliminary data.</text>
</comment>
<dbReference type="PANTHER" id="PTHR38454:SF1">
    <property type="entry name" value="INTEGRAL MEMBRANE PROTEIN"/>
    <property type="match status" value="1"/>
</dbReference>
<keyword evidence="1" id="KW-0472">Membrane</keyword>
<sequence>MRLAPTPAAVLDSVAAGRYDSAHVTWLTADPHVPLGGPAADSARARIVRYRLNDVSIDVDSPAPALLRLADLWYPDWVATVDDKPAPILRADYLLRAVPVPAGRHRVEFRFASKSVRLGLGFSLIGFAGALALLIAGTLRARRPVPLAKAA</sequence>
<gene>
    <name evidence="2" type="ORF">E6K80_09725</name>
</gene>
<dbReference type="EMBL" id="VBPA01000239">
    <property type="protein sequence ID" value="TMQ70054.1"/>
    <property type="molecule type" value="Genomic_DNA"/>
</dbReference>
<organism evidence="2 3">
    <name type="scientific">Eiseniibacteriota bacterium</name>
    <dbReference type="NCBI Taxonomy" id="2212470"/>
    <lineage>
        <taxon>Bacteria</taxon>
        <taxon>Candidatus Eiseniibacteriota</taxon>
    </lineage>
</organism>
<dbReference type="AlphaFoldDB" id="A0A538U2D6"/>
<name>A0A538U2D6_UNCEI</name>
<proteinExistence type="predicted"/>
<feature type="transmembrane region" description="Helical" evidence="1">
    <location>
        <begin position="118"/>
        <end position="139"/>
    </location>
</feature>
<protein>
    <submittedName>
        <fullName evidence="2">YfhO family protein</fullName>
    </submittedName>
</protein>
<dbReference type="PANTHER" id="PTHR38454">
    <property type="entry name" value="INTEGRAL MEMBRANE PROTEIN-RELATED"/>
    <property type="match status" value="1"/>
</dbReference>
<keyword evidence="1" id="KW-0812">Transmembrane</keyword>